<proteinExistence type="predicted"/>
<reference evidence="1" key="1">
    <citation type="submission" date="2022-06" db="EMBL/GenBank/DDBJ databases">
        <title>The First Complete Genome of the Simian Malaria Parasite Plasmodium brasilianum.</title>
        <authorList>
            <person name="Bajic M."/>
            <person name="Ravishankar S."/>
        </authorList>
    </citation>
    <scope>NUCLEOTIDE SEQUENCE</scope>
    <source>
        <strain evidence="1">Bolivian I</strain>
    </source>
</reference>
<protein>
    <submittedName>
        <fullName evidence="1">Rab5-interacting protein</fullName>
    </submittedName>
</protein>
<comment type="caution">
    <text evidence="1">The sequence shown here is derived from an EMBL/GenBank/DDBJ whole genome shotgun (WGS) entry which is preliminary data.</text>
</comment>
<accession>A0ACB9YF93</accession>
<organism evidence="1 2">
    <name type="scientific">Plasmodium brasilianum</name>
    <dbReference type="NCBI Taxonomy" id="5824"/>
    <lineage>
        <taxon>Eukaryota</taxon>
        <taxon>Sar</taxon>
        <taxon>Alveolata</taxon>
        <taxon>Apicomplexa</taxon>
        <taxon>Aconoidasida</taxon>
        <taxon>Haemosporida</taxon>
        <taxon>Plasmodiidae</taxon>
        <taxon>Plasmodium</taxon>
        <taxon>Plasmodium (Plasmodium)</taxon>
    </lineage>
</organism>
<sequence length="124" mass="14745">MEKSNRTNDIRLFKKLFHEKLTKNEMDDVFFYYKQVIGLIAGIISGILRIKGIWGFLFFFILQFLTSFALYNRKIHENYFLDNYNIATNIMEMKTTKFSLQVEYFSKNPLNNIGENVSDNFLLS</sequence>
<evidence type="ECO:0000313" key="2">
    <source>
        <dbReference type="Proteomes" id="UP001056978"/>
    </source>
</evidence>
<evidence type="ECO:0000313" key="1">
    <source>
        <dbReference type="EMBL" id="KAI4840068.1"/>
    </source>
</evidence>
<keyword evidence="2" id="KW-1185">Reference proteome</keyword>
<gene>
    <name evidence="1" type="ORF">MKS88_001426</name>
</gene>
<name>A0ACB9YF93_PLABR</name>
<dbReference type="EMBL" id="CM043773">
    <property type="protein sequence ID" value="KAI4840068.1"/>
    <property type="molecule type" value="Genomic_DNA"/>
</dbReference>
<dbReference type="Proteomes" id="UP001056978">
    <property type="component" value="Chromosome 5"/>
</dbReference>